<sequence length="634" mass="70671">MSEPISSADLAPGTLAKVSKYLLGPTIGQGTFGKVKQCKDSTTGEILAMKIIGKEKVMKYHMIEQLKREISLMKRLKHENIIRMHEVLASQSKVFIVLEYANGGELFQKIASSTRFDEQTSRFYFQQLIRGVHFCHQNGICHRDLKPENLLLDDAGVLKITDFGLCALSDAENVLLKTQCGTPHYTAPEILQGGQYEGKQADVWSCGIILFVMMAGYLPFEESNTLELFKVIKKAQFQYPPFFPDGPRDLINKILVSDPNKRCTMEEILSDPWFTQGLPDLFFDPSFSIRDQMLKRKEPKPAHPPKHRHTQSFSDKLSISPRTQTVPSPIIAPLPPPSPSSPKPSTPKHSPQKVPVPPPSQPFMPIMPSTAIQSQFESSHDIPHIIRRIKEAFESEDAIIVNEGYQDISPATLTPSPQLYFLSVSYPRQLNPLSFKILIIPSVNVKTNTVQFKRGKGSVITFLQVFQHIQGKLSDIHTPENPFLSKPKQQTNDSTKQSHHFHRFSFGDLPHITAGTVPAGASHQSPPTPCSPNRRFEGEDCHATMFNTSSLPSPTFPNVPSPIRHNRSKSVATAGQTRSPLSVRFVLDESAEDDAAAPLPVLPKRQTVHRTVYSVDMSIPIRAGTVDSLAKTSH</sequence>
<keyword evidence="3 12" id="KW-0808">Transferase</keyword>
<evidence type="ECO:0000256" key="5">
    <source>
        <dbReference type="ARBA" id="ARBA00022777"/>
    </source>
</evidence>
<keyword evidence="6 9" id="KW-0067">ATP-binding</keyword>
<feature type="domain" description="Protein kinase" evidence="11">
    <location>
        <begin position="21"/>
        <end position="274"/>
    </location>
</feature>
<dbReference type="PANTHER" id="PTHR43895:SF32">
    <property type="entry name" value="SERINE_THREONINE-PROTEIN KINASE CHK1"/>
    <property type="match status" value="1"/>
</dbReference>
<feature type="compositionally biased region" description="Pro residues" evidence="10">
    <location>
        <begin position="330"/>
        <end position="345"/>
    </location>
</feature>
<dbReference type="PANTHER" id="PTHR43895">
    <property type="entry name" value="CALCIUM/CALMODULIN-DEPENDENT PROTEIN KINASE KINASE-RELATED"/>
    <property type="match status" value="1"/>
</dbReference>
<keyword evidence="4 9" id="KW-0547">Nucleotide-binding</keyword>
<evidence type="ECO:0000256" key="3">
    <source>
        <dbReference type="ARBA" id="ARBA00022679"/>
    </source>
</evidence>
<feature type="compositionally biased region" description="Polar residues" evidence="10">
    <location>
        <begin position="311"/>
        <end position="326"/>
    </location>
</feature>
<evidence type="ECO:0000256" key="4">
    <source>
        <dbReference type="ARBA" id="ARBA00022741"/>
    </source>
</evidence>
<feature type="binding site" evidence="9">
    <location>
        <position position="54"/>
    </location>
    <ligand>
        <name>ATP</name>
        <dbReference type="ChEBI" id="CHEBI:30616"/>
    </ligand>
</feature>
<proteinExistence type="predicted"/>
<dbReference type="GO" id="GO:0004674">
    <property type="term" value="F:protein serine/threonine kinase activity"/>
    <property type="evidence" value="ECO:0007669"/>
    <property type="project" value="UniProtKB-EC"/>
</dbReference>
<dbReference type="PROSITE" id="PS50011">
    <property type="entry name" value="PROTEIN_KINASE_DOM"/>
    <property type="match status" value="1"/>
</dbReference>
<reference evidence="12 13" key="1">
    <citation type="journal article" date="2022" name="bioRxiv">
        <title>Genomics of Preaxostyla Flagellates Illuminates Evolutionary Transitions and the Path Towards Mitochondrial Loss.</title>
        <authorList>
            <person name="Novak L.V.F."/>
            <person name="Treitli S.C."/>
            <person name="Pyrih J."/>
            <person name="Halakuc P."/>
            <person name="Pipaliya S.V."/>
            <person name="Vacek V."/>
            <person name="Brzon O."/>
            <person name="Soukal P."/>
            <person name="Eme L."/>
            <person name="Dacks J.B."/>
            <person name="Karnkowska A."/>
            <person name="Elias M."/>
            <person name="Hampl V."/>
        </authorList>
    </citation>
    <scope>NUCLEOTIDE SEQUENCE [LARGE SCALE GENOMIC DNA]</scope>
    <source>
        <strain evidence="12">NAU3</strain>
        <tissue evidence="12">Gut</tissue>
    </source>
</reference>
<gene>
    <name evidence="12" type="ORF">BLNAU_8397</name>
</gene>
<protein>
    <recommendedName>
        <fullName evidence="1">non-specific serine/threonine protein kinase</fullName>
        <ecNumber evidence="1">2.7.11.1</ecNumber>
    </recommendedName>
</protein>
<evidence type="ECO:0000256" key="1">
    <source>
        <dbReference type="ARBA" id="ARBA00012513"/>
    </source>
</evidence>
<comment type="catalytic activity">
    <reaction evidence="7">
        <text>L-threonyl-[protein] + ATP = O-phospho-L-threonyl-[protein] + ADP + H(+)</text>
        <dbReference type="Rhea" id="RHEA:46608"/>
        <dbReference type="Rhea" id="RHEA-COMP:11060"/>
        <dbReference type="Rhea" id="RHEA-COMP:11605"/>
        <dbReference type="ChEBI" id="CHEBI:15378"/>
        <dbReference type="ChEBI" id="CHEBI:30013"/>
        <dbReference type="ChEBI" id="CHEBI:30616"/>
        <dbReference type="ChEBI" id="CHEBI:61977"/>
        <dbReference type="ChEBI" id="CHEBI:456216"/>
        <dbReference type="EC" id="2.7.11.1"/>
    </reaction>
</comment>
<comment type="catalytic activity">
    <reaction evidence="8">
        <text>L-seryl-[protein] + ATP = O-phospho-L-seryl-[protein] + ADP + H(+)</text>
        <dbReference type="Rhea" id="RHEA:17989"/>
        <dbReference type="Rhea" id="RHEA-COMP:9863"/>
        <dbReference type="Rhea" id="RHEA-COMP:11604"/>
        <dbReference type="ChEBI" id="CHEBI:15378"/>
        <dbReference type="ChEBI" id="CHEBI:29999"/>
        <dbReference type="ChEBI" id="CHEBI:30616"/>
        <dbReference type="ChEBI" id="CHEBI:83421"/>
        <dbReference type="ChEBI" id="CHEBI:456216"/>
        <dbReference type="EC" id="2.7.11.1"/>
    </reaction>
</comment>
<dbReference type="InterPro" id="IPR011009">
    <property type="entry name" value="Kinase-like_dom_sf"/>
</dbReference>
<dbReference type="InterPro" id="IPR000719">
    <property type="entry name" value="Prot_kinase_dom"/>
</dbReference>
<evidence type="ECO:0000259" key="11">
    <source>
        <dbReference type="PROSITE" id="PS50011"/>
    </source>
</evidence>
<evidence type="ECO:0000313" key="12">
    <source>
        <dbReference type="EMBL" id="KAK2956557.1"/>
    </source>
</evidence>
<dbReference type="EMBL" id="JARBJD010000054">
    <property type="protein sequence ID" value="KAK2956557.1"/>
    <property type="molecule type" value="Genomic_DNA"/>
</dbReference>
<keyword evidence="13" id="KW-1185">Reference proteome</keyword>
<name>A0ABQ9XYK1_9EUKA</name>
<dbReference type="SUPFAM" id="SSF56112">
    <property type="entry name" value="Protein kinase-like (PK-like)"/>
    <property type="match status" value="1"/>
</dbReference>
<dbReference type="Gene3D" id="1.10.510.10">
    <property type="entry name" value="Transferase(Phosphotransferase) domain 1"/>
    <property type="match status" value="1"/>
</dbReference>
<evidence type="ECO:0000256" key="2">
    <source>
        <dbReference type="ARBA" id="ARBA00022527"/>
    </source>
</evidence>
<evidence type="ECO:0000256" key="10">
    <source>
        <dbReference type="SAM" id="MobiDB-lite"/>
    </source>
</evidence>
<dbReference type="Pfam" id="PF00069">
    <property type="entry name" value="Pkinase"/>
    <property type="match status" value="1"/>
</dbReference>
<keyword evidence="2" id="KW-0723">Serine/threonine-protein kinase</keyword>
<dbReference type="PROSITE" id="PS00108">
    <property type="entry name" value="PROTEIN_KINASE_ST"/>
    <property type="match status" value="1"/>
</dbReference>
<dbReference type="InterPro" id="IPR017441">
    <property type="entry name" value="Protein_kinase_ATP_BS"/>
</dbReference>
<comment type="caution">
    <text evidence="12">The sequence shown here is derived from an EMBL/GenBank/DDBJ whole genome shotgun (WGS) entry which is preliminary data.</text>
</comment>
<dbReference type="PROSITE" id="PS00107">
    <property type="entry name" value="PROTEIN_KINASE_ATP"/>
    <property type="match status" value="1"/>
</dbReference>
<evidence type="ECO:0000313" key="13">
    <source>
        <dbReference type="Proteomes" id="UP001281761"/>
    </source>
</evidence>
<evidence type="ECO:0000256" key="9">
    <source>
        <dbReference type="PROSITE-ProRule" id="PRU10141"/>
    </source>
</evidence>
<evidence type="ECO:0000256" key="6">
    <source>
        <dbReference type="ARBA" id="ARBA00022840"/>
    </source>
</evidence>
<evidence type="ECO:0000256" key="7">
    <source>
        <dbReference type="ARBA" id="ARBA00047899"/>
    </source>
</evidence>
<organism evidence="12 13">
    <name type="scientific">Blattamonas nauphoetae</name>
    <dbReference type="NCBI Taxonomy" id="2049346"/>
    <lineage>
        <taxon>Eukaryota</taxon>
        <taxon>Metamonada</taxon>
        <taxon>Preaxostyla</taxon>
        <taxon>Oxymonadida</taxon>
        <taxon>Blattamonas</taxon>
    </lineage>
</organism>
<dbReference type="Proteomes" id="UP001281761">
    <property type="component" value="Unassembled WGS sequence"/>
</dbReference>
<dbReference type="SMART" id="SM00220">
    <property type="entry name" value="S_TKc"/>
    <property type="match status" value="1"/>
</dbReference>
<dbReference type="InterPro" id="IPR008271">
    <property type="entry name" value="Ser/Thr_kinase_AS"/>
</dbReference>
<dbReference type="EC" id="2.7.11.1" evidence="1"/>
<keyword evidence="5 12" id="KW-0418">Kinase</keyword>
<accession>A0ABQ9XYK1</accession>
<evidence type="ECO:0000256" key="8">
    <source>
        <dbReference type="ARBA" id="ARBA00048679"/>
    </source>
</evidence>
<feature type="region of interest" description="Disordered" evidence="10">
    <location>
        <begin position="296"/>
        <end position="363"/>
    </location>
</feature>